<dbReference type="EMBL" id="JTDE01020853">
    <property type="protein sequence ID" value="KAF7233723.1"/>
    <property type="molecule type" value="Genomic_DNA"/>
</dbReference>
<comment type="caution">
    <text evidence="1">The sequence shown here is derived from an EMBL/GenBank/DDBJ whole genome shotgun (WGS) entry which is preliminary data.</text>
</comment>
<sequence length="27" mass="2796">MASDPSVRAAAVETGIYAVHRGGPLRN</sequence>
<evidence type="ECO:0000313" key="1">
    <source>
        <dbReference type="EMBL" id="KAF7233723.1"/>
    </source>
</evidence>
<gene>
    <name evidence="1" type="ORF">EG68_09413</name>
</gene>
<evidence type="ECO:0000313" key="2">
    <source>
        <dbReference type="Proteomes" id="UP000822476"/>
    </source>
</evidence>
<proteinExistence type="predicted"/>
<name>A0A8S9YEX9_9TREM</name>
<protein>
    <submittedName>
        <fullName evidence="1">Uncharacterized protein</fullName>
    </submittedName>
</protein>
<reference evidence="1" key="1">
    <citation type="submission" date="2019-07" db="EMBL/GenBank/DDBJ databases">
        <title>Annotation for the trematode Paragonimus miyazaki's.</title>
        <authorList>
            <person name="Choi Y.-J."/>
        </authorList>
    </citation>
    <scope>NUCLEOTIDE SEQUENCE</scope>
    <source>
        <strain evidence="1">Japan</strain>
    </source>
</reference>
<dbReference type="AlphaFoldDB" id="A0A8S9YEX9"/>
<accession>A0A8S9YEX9</accession>
<organism evidence="1 2">
    <name type="scientific">Paragonimus skrjabini miyazakii</name>
    <dbReference type="NCBI Taxonomy" id="59628"/>
    <lineage>
        <taxon>Eukaryota</taxon>
        <taxon>Metazoa</taxon>
        <taxon>Spiralia</taxon>
        <taxon>Lophotrochozoa</taxon>
        <taxon>Platyhelminthes</taxon>
        <taxon>Trematoda</taxon>
        <taxon>Digenea</taxon>
        <taxon>Plagiorchiida</taxon>
        <taxon>Troglotremata</taxon>
        <taxon>Troglotrematidae</taxon>
        <taxon>Paragonimus</taxon>
    </lineage>
</organism>
<keyword evidence="2" id="KW-1185">Reference proteome</keyword>
<dbReference type="Proteomes" id="UP000822476">
    <property type="component" value="Unassembled WGS sequence"/>
</dbReference>